<dbReference type="SUPFAM" id="SSF101447">
    <property type="entry name" value="Formin homology 2 domain (FH2 domain)"/>
    <property type="match status" value="1"/>
</dbReference>
<gene>
    <name evidence="2" type="ORF">PV09_09663</name>
</gene>
<dbReference type="VEuPathDB" id="FungiDB:PV09_09663"/>
<dbReference type="GeneID" id="27317636"/>
<feature type="compositionally biased region" description="Pro residues" evidence="1">
    <location>
        <begin position="28"/>
        <end position="40"/>
    </location>
</feature>
<keyword evidence="3" id="KW-1185">Reference proteome</keyword>
<dbReference type="HOGENOM" id="CLU_2122955_0_0_1"/>
<organism evidence="2 3">
    <name type="scientific">Verruconis gallopava</name>
    <dbReference type="NCBI Taxonomy" id="253628"/>
    <lineage>
        <taxon>Eukaryota</taxon>
        <taxon>Fungi</taxon>
        <taxon>Dikarya</taxon>
        <taxon>Ascomycota</taxon>
        <taxon>Pezizomycotina</taxon>
        <taxon>Dothideomycetes</taxon>
        <taxon>Pleosporomycetidae</taxon>
        <taxon>Venturiales</taxon>
        <taxon>Sympoventuriaceae</taxon>
        <taxon>Verruconis</taxon>
    </lineage>
</organism>
<dbReference type="RefSeq" id="XP_016208395.1">
    <property type="nucleotide sequence ID" value="XM_016363768.1"/>
</dbReference>
<evidence type="ECO:0000313" key="2">
    <source>
        <dbReference type="EMBL" id="KIV98525.1"/>
    </source>
</evidence>
<dbReference type="AlphaFoldDB" id="A0A0D1X910"/>
<reference evidence="2 3" key="1">
    <citation type="submission" date="2015-01" db="EMBL/GenBank/DDBJ databases">
        <title>The Genome Sequence of Ochroconis gallopava CBS43764.</title>
        <authorList>
            <consortium name="The Broad Institute Genomics Platform"/>
            <person name="Cuomo C."/>
            <person name="de Hoog S."/>
            <person name="Gorbushina A."/>
            <person name="Stielow B."/>
            <person name="Teixiera M."/>
            <person name="Abouelleil A."/>
            <person name="Chapman S.B."/>
            <person name="Priest M."/>
            <person name="Young S.K."/>
            <person name="Wortman J."/>
            <person name="Nusbaum C."/>
            <person name="Birren B."/>
        </authorList>
    </citation>
    <scope>NUCLEOTIDE SEQUENCE [LARGE SCALE GENOMIC DNA]</scope>
    <source>
        <strain evidence="2 3">CBS 43764</strain>
    </source>
</reference>
<proteinExistence type="predicted"/>
<dbReference type="InParanoid" id="A0A0D1X910"/>
<feature type="region of interest" description="Disordered" evidence="1">
    <location>
        <begin position="21"/>
        <end position="41"/>
    </location>
</feature>
<evidence type="ECO:0000313" key="3">
    <source>
        <dbReference type="Proteomes" id="UP000053259"/>
    </source>
</evidence>
<name>A0A0D1X910_9PEZI</name>
<protein>
    <submittedName>
        <fullName evidence="2">Uncharacterized protein</fullName>
    </submittedName>
</protein>
<sequence>MSRQILQQSIMSKASLSLSRKITDELEPPPPPPPPPPSPMLVPKFIDFGELKQALLPCQAIRFMKKLYEDEEDVPKWKYRLTENDTTLMVWSKSGYWHRDCRSLLDNDLCDYSALVMQRVSDLQVVELAKL</sequence>
<dbReference type="Proteomes" id="UP000053259">
    <property type="component" value="Unassembled WGS sequence"/>
</dbReference>
<dbReference type="EMBL" id="KN847646">
    <property type="protein sequence ID" value="KIV98525.1"/>
    <property type="molecule type" value="Genomic_DNA"/>
</dbReference>
<evidence type="ECO:0000256" key="1">
    <source>
        <dbReference type="SAM" id="MobiDB-lite"/>
    </source>
</evidence>
<accession>A0A0D1X910</accession>